<dbReference type="SMART" id="SM00034">
    <property type="entry name" value="CLECT"/>
    <property type="match status" value="1"/>
</dbReference>
<evidence type="ECO:0000256" key="11">
    <source>
        <dbReference type="ARBA" id="ARBA00022869"/>
    </source>
</evidence>
<keyword evidence="23" id="KW-1185">Reference proteome</keyword>
<keyword evidence="13" id="KW-1015">Disulfide bond</keyword>
<reference evidence="22" key="5">
    <citation type="submission" date="2025-09" db="UniProtKB">
        <authorList>
            <consortium name="Ensembl"/>
        </authorList>
    </citation>
    <scope>IDENTIFICATION</scope>
</reference>
<dbReference type="Gene3D" id="2.60.40.2030">
    <property type="match status" value="1"/>
</dbReference>
<evidence type="ECO:0000256" key="20">
    <source>
        <dbReference type="SAM" id="SignalP"/>
    </source>
</evidence>
<dbReference type="Pfam" id="PF16184">
    <property type="entry name" value="Cadherin_3"/>
    <property type="match status" value="11"/>
</dbReference>
<reference evidence="23" key="1">
    <citation type="journal article" date="2006" name="Science">
        <title>Ancient noncoding elements conserved in the human genome.</title>
        <authorList>
            <person name="Venkatesh B."/>
            <person name="Kirkness E.F."/>
            <person name="Loh Y.H."/>
            <person name="Halpern A.L."/>
            <person name="Lee A.P."/>
            <person name="Johnson J."/>
            <person name="Dandona N."/>
            <person name="Viswanathan L.D."/>
            <person name="Tay A."/>
            <person name="Venter J.C."/>
            <person name="Strausberg R.L."/>
            <person name="Brenner S."/>
        </authorList>
    </citation>
    <scope>NUCLEOTIDE SEQUENCE [LARGE SCALE GENOMIC DNA]</scope>
</reference>
<keyword evidence="14" id="KW-0325">Glycoprotein</keyword>
<evidence type="ECO:0000256" key="3">
    <source>
        <dbReference type="ARBA" id="ARBA00022473"/>
    </source>
</evidence>
<evidence type="ECO:0000256" key="10">
    <source>
        <dbReference type="ARBA" id="ARBA00022837"/>
    </source>
</evidence>
<keyword evidence="11" id="KW-0084">Basement membrane</keyword>
<dbReference type="InterPro" id="IPR016186">
    <property type="entry name" value="C-type_lectin-like/link_sf"/>
</dbReference>
<dbReference type="SMART" id="SM00237">
    <property type="entry name" value="Calx_beta"/>
    <property type="match status" value="1"/>
</dbReference>
<evidence type="ECO:0000256" key="14">
    <source>
        <dbReference type="ARBA" id="ARBA00023180"/>
    </source>
</evidence>
<feature type="repeat" description="CSPG" evidence="19">
    <location>
        <begin position="1114"/>
        <end position="1217"/>
    </location>
</feature>
<feature type="domain" description="C-type lectin" evidence="21">
    <location>
        <begin position="1846"/>
        <end position="1954"/>
    </location>
</feature>
<name>A0A4W3JRP2_CALMI</name>
<feature type="chain" id="PRO_5021462985" description="FRAS1-related extracellular matrix protein 1" evidence="20">
    <location>
        <begin position="25"/>
        <end position="1965"/>
    </location>
</feature>
<dbReference type="PANTHER" id="PTHR45739">
    <property type="entry name" value="MATRIX PROTEIN, PUTATIVE-RELATED"/>
    <property type="match status" value="1"/>
</dbReference>
<comment type="similarity">
    <text evidence="2">Belongs to the FRAS1 family.</text>
</comment>
<dbReference type="Ensembl" id="ENSCMIT00000042494.1">
    <property type="protein sequence ID" value="ENSCMIP00000041896.1"/>
    <property type="gene ID" value="ENSCMIG00000017433.1"/>
</dbReference>
<feature type="repeat" description="CSPG" evidence="19">
    <location>
        <begin position="1407"/>
        <end position="1497"/>
    </location>
</feature>
<dbReference type="InterPro" id="IPR051561">
    <property type="entry name" value="FRAS1_ECM"/>
</dbReference>
<dbReference type="InterPro" id="IPR001304">
    <property type="entry name" value="C-type_lectin-like"/>
</dbReference>
<sequence length="1965" mass="221853">MKHYWEQQTLGFLLLLCLWKCTGSSFVEVNRGMRVPKGQSVFLAEEDLQFKIPKEKDACKLEVVINEPITQRVGKLTPQVFDCHFLPNEVKYTHNGCPILNKDQVMLRLYRFTETETFTETFILSIQLLESDCNIIRLGSTPLEVPEFYDLSNSIDRNVLTFHYDKSMNLNCTVRVATSETLLPGYGELVIGKLPRGEVWGDQPHSFVRIRLGSSHEDLKQIHTFKVSCDEFLMMGLRYHHLSPPSPDVDYIAIGLELVDSRSKNVHKTENIWIPVRIRNAFPNQPPKATFMAMFILEVDQFILTSLTTGTLDGEDSETPKAQLVFNVTRPPLQGYITHLSDHTKPITSFTWSDLNELLIAYQPPNSSHTERRNYEVEFEVHDFYFRNSAPILVHISIRTADTNSPRVSWNMGLNLLEGQSRLITWEQLQIVDNDDLSAVRLITVEGLQHGRLTVRDGKGFIFTVSDIKAGAVRYHHDDSDTTKDFITFRIFDGHHSTRHKFPINILPKDDSPPFLINNVIFELCEGQTILIERFMLQASDMDSSDDYILFKITKSPEAGEIMKKTAPGITGYPVNRFLQRDLFNAVIHYRHLGGEVFEDSFEFILSDSHDPPNLSEPQTVIVHITPVDDQLPKEVPGTVRQLVVKETETSCLTKKQLHFTDTESPDRELIYTITTLPFFTSTKDMFFSTLQHAVNYLKVAYMPPVQDIGPDSQHLQFHFSVSNQHGGTLIGLCFNITVLPVDNQAPEIYTNLLRVEEGATSQITAHHLLVTDIDTKEENIRVLLQRKPVNGEVEVDGVIMIEGDMFTLKDLKKTKVSYRHDDSETLQDKIIFSATDGFNSAECVLEVLPVNDKPPEMKPGLNPMLYCLEGEHITITTEYLYAADMDSDDSKLMFMIVRQPLYGIVRKNSQIVDRFTQADVIAGTVTYSHISGEVGLNPCFDTITFVVSDWDAGTVGGCCYEEPVSPPRSLHDSLPVYDLNITVMPINNQPPTIKIGPMFVVDEGSTACITLSHLDASDQDTPLEALTFVLVSPPQFGFIENTLPSPGYEKSNTGISIGSFALKHVKDSYINYVQSRHQRIEPTADQFMLYVTDGEHRSREKPFYVVIHPTNDEIPDFLARNITVPEGQMCELGPSIINVVDFDVPPDNLMFTVTQQPQHGMMVNGVFGKDVNRYSHRHQELPVRDFTMDQLKHGMKLMYMHDDSETTADSFTVQLSDGKHKIRKAISVQVLPINDQKPLLISQDDLDMNLVRYVHTGALGSKDQDRFSFHLSDGDNRSPVHHFYVTIRNMEKGEIAVFLKPLALAKGGRGILTTAELLAADGTDKPEELLYVITAPAKYGQVEYIGHPGLVITSFTQMDVAAQTVCYTHSSKADVTRDSFRFIVSNGLSSRNGSFEIIIENADRTLPTLSKNQGIHLVEGSMIVIAPEVLHLSDPDTPSRNLTYIIAQHPQYGQLYLRGTVLQQDNFTQLDIDNMDVAYKHGGGDSQIDRFTFIVSDRSNQGFLVNGKMQTEPATFTIEVDYVDKAAPRIIYLRCPSKVDVLKNGRYGIYISSRSLKASDIDSKDEEIIFRILSPPLFGYLENVTSGGFIHNTFTQRDLNSKTILYIINPSVEVTSDTLEFQVSDRTGNSAIPQILELKWSRIEMALSEYQVCEDGGTLSVKVVRTGYSMESSFIGIKVNDISARAGKDFTHSSANLIQFDPGVSVKGWNIVILRDALEEEKETFEVLLESPVNAVLGAKTKALVKYHGLMSLRVEDDTAPFTSNKRAKVLVTSRGQQHFPGEPELPQADKAAATQQSPFTKRCTPELQGLLYFDQSAQKLLRCDGIAWKPWNPTTECPPGWSYHENHCYYLSSEHKATWTGAARACKEMHQGSLVSVHSKQDMTWLWDFSGRRPFWIGLNDRMSLGKWEWAGGDPVVFTNWKRGPPHTTKKKGKNCVLVRRRGKWQVKNCKRGKPHHYMCSVH</sequence>
<evidence type="ECO:0000256" key="7">
    <source>
        <dbReference type="ARBA" id="ARBA00022729"/>
    </source>
</evidence>
<comment type="function">
    <text evidence="15">Extracellular matrix protein that plays a role in epidermal differentiation and is required for epidermal adhesion during embryonic development.</text>
</comment>
<dbReference type="InterPro" id="IPR039005">
    <property type="entry name" value="CSPG_rpt"/>
</dbReference>
<dbReference type="GO" id="GO:0016020">
    <property type="term" value="C:membrane"/>
    <property type="evidence" value="ECO:0007669"/>
    <property type="project" value="InterPro"/>
</dbReference>
<feature type="repeat" description="CSPG" evidence="19">
    <location>
        <begin position="405"/>
        <end position="492"/>
    </location>
</feature>
<feature type="repeat" description="CSPG" evidence="19">
    <location>
        <begin position="991"/>
        <end position="1093"/>
    </location>
</feature>
<feature type="repeat" description="CSPG" evidence="19">
    <location>
        <begin position="855"/>
        <end position="949"/>
    </location>
</feature>
<dbReference type="Pfam" id="PF03160">
    <property type="entry name" value="Calx-beta"/>
    <property type="match status" value="1"/>
</dbReference>
<dbReference type="Gene3D" id="3.10.100.10">
    <property type="entry name" value="Mannose-Binding Protein A, subunit A"/>
    <property type="match status" value="1"/>
</dbReference>
<evidence type="ECO:0000256" key="16">
    <source>
        <dbReference type="ARBA" id="ARBA00065340"/>
    </source>
</evidence>
<evidence type="ECO:0000256" key="5">
    <source>
        <dbReference type="ARBA" id="ARBA00022530"/>
    </source>
</evidence>
<evidence type="ECO:0000256" key="18">
    <source>
        <dbReference type="ARBA" id="ARBA00081243"/>
    </source>
</evidence>
<keyword evidence="9" id="KW-0677">Repeat</keyword>
<keyword evidence="12" id="KW-0130">Cell adhesion</keyword>
<dbReference type="Proteomes" id="UP000314986">
    <property type="component" value="Unassembled WGS sequence"/>
</dbReference>
<reference evidence="22" key="4">
    <citation type="submission" date="2025-08" db="UniProtKB">
        <authorList>
            <consortium name="Ensembl"/>
        </authorList>
    </citation>
    <scope>IDENTIFICATION</scope>
</reference>
<dbReference type="PROSITE" id="PS50041">
    <property type="entry name" value="C_TYPE_LECTIN_2"/>
    <property type="match status" value="1"/>
</dbReference>
<evidence type="ECO:0000313" key="23">
    <source>
        <dbReference type="Proteomes" id="UP000314986"/>
    </source>
</evidence>
<reference evidence="23" key="3">
    <citation type="journal article" date="2014" name="Nature">
        <title>Elephant shark genome provides unique insights into gnathostome evolution.</title>
        <authorList>
            <consortium name="International Elephant Shark Genome Sequencing Consortium"/>
            <person name="Venkatesh B."/>
            <person name="Lee A.P."/>
            <person name="Ravi V."/>
            <person name="Maurya A.K."/>
            <person name="Lian M.M."/>
            <person name="Swann J.B."/>
            <person name="Ohta Y."/>
            <person name="Flajnik M.F."/>
            <person name="Sutoh Y."/>
            <person name="Kasahara M."/>
            <person name="Hoon S."/>
            <person name="Gangu V."/>
            <person name="Roy S.W."/>
            <person name="Irimia M."/>
            <person name="Korzh V."/>
            <person name="Kondrychyn I."/>
            <person name="Lim Z.W."/>
            <person name="Tay B.H."/>
            <person name="Tohari S."/>
            <person name="Kong K.W."/>
            <person name="Ho S."/>
            <person name="Lorente-Galdos B."/>
            <person name="Quilez J."/>
            <person name="Marques-Bonet T."/>
            <person name="Raney B.J."/>
            <person name="Ingham P.W."/>
            <person name="Tay A."/>
            <person name="Hillier L.W."/>
            <person name="Minx P."/>
            <person name="Boehm T."/>
            <person name="Wilson R.K."/>
            <person name="Brenner S."/>
            <person name="Warren W.C."/>
        </authorList>
    </citation>
    <scope>NUCLEOTIDE SEQUENCE [LARGE SCALE GENOMIC DNA]</scope>
</reference>
<dbReference type="GO" id="GO:0005604">
    <property type="term" value="C:basement membrane"/>
    <property type="evidence" value="ECO:0007669"/>
    <property type="project" value="UniProtKB-SubCell"/>
</dbReference>
<feature type="repeat" description="CSPG" evidence="19">
    <location>
        <begin position="1529"/>
        <end position="1625"/>
    </location>
</feature>
<evidence type="ECO:0000256" key="8">
    <source>
        <dbReference type="ARBA" id="ARBA00022734"/>
    </source>
</evidence>
<dbReference type="SUPFAM" id="SSF56436">
    <property type="entry name" value="C-type lectin-like"/>
    <property type="match status" value="1"/>
</dbReference>
<reference evidence="23" key="2">
    <citation type="journal article" date="2007" name="PLoS Biol.">
        <title>Survey sequencing and comparative analysis of the elephant shark (Callorhinchus milii) genome.</title>
        <authorList>
            <person name="Venkatesh B."/>
            <person name="Kirkness E.F."/>
            <person name="Loh Y.H."/>
            <person name="Halpern A.L."/>
            <person name="Lee A.P."/>
            <person name="Johnson J."/>
            <person name="Dandona N."/>
            <person name="Viswanathan L.D."/>
            <person name="Tay A."/>
            <person name="Venter J.C."/>
            <person name="Strausberg R.L."/>
            <person name="Brenner S."/>
        </authorList>
    </citation>
    <scope>NUCLEOTIDE SEQUENCE [LARGE SCALE GENOMIC DNA]</scope>
</reference>
<feature type="repeat" description="CSPG" evidence="19">
    <location>
        <begin position="1294"/>
        <end position="1386"/>
    </location>
</feature>
<evidence type="ECO:0000256" key="1">
    <source>
        <dbReference type="ARBA" id="ARBA00004302"/>
    </source>
</evidence>
<evidence type="ECO:0000256" key="12">
    <source>
        <dbReference type="ARBA" id="ARBA00022889"/>
    </source>
</evidence>
<keyword evidence="8" id="KW-0430">Lectin</keyword>
<keyword evidence="6" id="KW-0479">Metal-binding</keyword>
<dbReference type="GO" id="GO:0007155">
    <property type="term" value="P:cell adhesion"/>
    <property type="evidence" value="ECO:0007669"/>
    <property type="project" value="UniProtKB-KW"/>
</dbReference>
<dbReference type="GO" id="GO:0046872">
    <property type="term" value="F:metal ion binding"/>
    <property type="evidence" value="ECO:0007669"/>
    <property type="project" value="UniProtKB-KW"/>
</dbReference>
<feature type="repeat" description="CSPG" evidence="19">
    <location>
        <begin position="286"/>
        <end position="380"/>
    </location>
</feature>
<keyword evidence="10" id="KW-0106">Calcium</keyword>
<dbReference type="GeneTree" id="ENSGT00940000156990"/>
<feature type="repeat" description="CSPG" evidence="19">
    <location>
        <begin position="745"/>
        <end position="836"/>
    </location>
</feature>
<dbReference type="FunFam" id="3.10.100.10:FF:000081">
    <property type="entry name" value="FRAS1 related extracellular matrix 1"/>
    <property type="match status" value="1"/>
</dbReference>
<evidence type="ECO:0000256" key="9">
    <source>
        <dbReference type="ARBA" id="ARBA00022737"/>
    </source>
</evidence>
<dbReference type="InterPro" id="IPR038081">
    <property type="entry name" value="CalX-like_sf"/>
</dbReference>
<dbReference type="PROSITE" id="PS51854">
    <property type="entry name" value="CSPG"/>
    <property type="match status" value="10"/>
</dbReference>
<evidence type="ECO:0000256" key="4">
    <source>
        <dbReference type="ARBA" id="ARBA00022525"/>
    </source>
</evidence>
<feature type="repeat" description="CSPG" evidence="19">
    <location>
        <begin position="513"/>
        <end position="607"/>
    </location>
</feature>
<keyword evidence="3" id="KW-0217">Developmental protein</keyword>
<evidence type="ECO:0000256" key="17">
    <source>
        <dbReference type="ARBA" id="ARBA00074560"/>
    </source>
</evidence>
<organism evidence="22 23">
    <name type="scientific">Callorhinchus milii</name>
    <name type="common">Ghost shark</name>
    <dbReference type="NCBI Taxonomy" id="7868"/>
    <lineage>
        <taxon>Eukaryota</taxon>
        <taxon>Metazoa</taxon>
        <taxon>Chordata</taxon>
        <taxon>Craniata</taxon>
        <taxon>Vertebrata</taxon>
        <taxon>Chondrichthyes</taxon>
        <taxon>Holocephali</taxon>
        <taxon>Chimaeriformes</taxon>
        <taxon>Callorhinchidae</taxon>
        <taxon>Callorhinchus</taxon>
    </lineage>
</organism>
<proteinExistence type="inferred from homology"/>
<comment type="subunit">
    <text evidence="16">Interacts with FREM2.</text>
</comment>
<dbReference type="PANTHER" id="PTHR45739:SF7">
    <property type="entry name" value="FRAS1-RELATED EXTRACELLULAR MATRIX PROTEIN 1"/>
    <property type="match status" value="1"/>
</dbReference>
<evidence type="ECO:0000256" key="15">
    <source>
        <dbReference type="ARBA" id="ARBA00058451"/>
    </source>
</evidence>
<evidence type="ECO:0000256" key="19">
    <source>
        <dbReference type="PROSITE-ProRule" id="PRU01201"/>
    </source>
</evidence>
<keyword evidence="5" id="KW-0272">Extracellular matrix</keyword>
<dbReference type="InterPro" id="IPR045658">
    <property type="entry name" value="FRAS1-rel_N"/>
</dbReference>
<protein>
    <recommendedName>
        <fullName evidence="17">FRAS1-related extracellular matrix protein 1</fullName>
    </recommendedName>
    <alternativeName>
        <fullName evidence="18">Protein QBRICK</fullName>
    </alternativeName>
</protein>
<keyword evidence="4" id="KW-0964">Secreted</keyword>
<dbReference type="SUPFAM" id="SSF141072">
    <property type="entry name" value="CalX-like"/>
    <property type="match status" value="1"/>
</dbReference>
<dbReference type="GO" id="GO:0007154">
    <property type="term" value="P:cell communication"/>
    <property type="evidence" value="ECO:0007669"/>
    <property type="project" value="InterPro"/>
</dbReference>
<evidence type="ECO:0000256" key="2">
    <source>
        <dbReference type="ARBA" id="ARBA00005529"/>
    </source>
</evidence>
<dbReference type="Pfam" id="PF19309">
    <property type="entry name" value="Frem_N"/>
    <property type="match status" value="1"/>
</dbReference>
<dbReference type="InterPro" id="IPR003644">
    <property type="entry name" value="Calx_beta"/>
</dbReference>
<evidence type="ECO:0000256" key="6">
    <source>
        <dbReference type="ARBA" id="ARBA00022723"/>
    </source>
</evidence>
<evidence type="ECO:0000313" key="22">
    <source>
        <dbReference type="Ensembl" id="ENSCMIP00000041896.1"/>
    </source>
</evidence>
<dbReference type="CDD" id="cd00037">
    <property type="entry name" value="CLECT"/>
    <property type="match status" value="1"/>
</dbReference>
<evidence type="ECO:0000256" key="13">
    <source>
        <dbReference type="ARBA" id="ARBA00023157"/>
    </source>
</evidence>
<dbReference type="GO" id="GO:0009653">
    <property type="term" value="P:anatomical structure morphogenesis"/>
    <property type="evidence" value="ECO:0007669"/>
    <property type="project" value="TreeGrafter"/>
</dbReference>
<accession>A0A4W3JRP2</accession>
<dbReference type="InterPro" id="IPR016187">
    <property type="entry name" value="CTDL_fold"/>
</dbReference>
<keyword evidence="7 20" id="KW-0732">Signal</keyword>
<feature type="signal peptide" evidence="20">
    <location>
        <begin position="1"/>
        <end position="24"/>
    </location>
</feature>
<dbReference type="Pfam" id="PF00059">
    <property type="entry name" value="Lectin_C"/>
    <property type="match status" value="1"/>
</dbReference>
<dbReference type="GO" id="GO:0030246">
    <property type="term" value="F:carbohydrate binding"/>
    <property type="evidence" value="ECO:0007669"/>
    <property type="project" value="UniProtKB-KW"/>
</dbReference>
<comment type="subcellular location">
    <subcellularLocation>
        <location evidence="1">Secreted</location>
        <location evidence="1">Extracellular space</location>
        <location evidence="1">Extracellular matrix</location>
        <location evidence="1">Basement membrane</location>
    </subcellularLocation>
</comment>
<evidence type="ECO:0000259" key="21">
    <source>
        <dbReference type="PROSITE" id="PS50041"/>
    </source>
</evidence>